<evidence type="ECO:0000259" key="13">
    <source>
        <dbReference type="Pfam" id="PF01406"/>
    </source>
</evidence>
<dbReference type="InterPro" id="IPR014729">
    <property type="entry name" value="Rossmann-like_a/b/a_fold"/>
</dbReference>
<dbReference type="Proteomes" id="UP000051530">
    <property type="component" value="Unassembled WGS sequence"/>
</dbReference>
<dbReference type="GO" id="GO:0005524">
    <property type="term" value="F:ATP binding"/>
    <property type="evidence" value="ECO:0007669"/>
    <property type="project" value="UniProtKB-KW"/>
</dbReference>
<dbReference type="GO" id="GO:0004817">
    <property type="term" value="F:cysteine-tRNA ligase activity"/>
    <property type="evidence" value="ECO:0007669"/>
    <property type="project" value="UniProtKB-EC"/>
</dbReference>
<dbReference type="PANTHER" id="PTHR10890:SF3">
    <property type="entry name" value="CYSTEINE--TRNA LIGASE, CYTOPLASMIC"/>
    <property type="match status" value="1"/>
</dbReference>
<dbReference type="SUPFAM" id="SSF47323">
    <property type="entry name" value="Anticodon-binding domain of a subclass of class I aminoacyl-tRNA synthetases"/>
    <property type="match status" value="1"/>
</dbReference>
<dbReference type="VEuPathDB" id="MicrosporidiaDB:M153_3340005162"/>
<keyword evidence="7" id="KW-0067">ATP-binding</keyword>
<keyword evidence="8" id="KW-0648">Protein biosynthesis</keyword>
<dbReference type="SUPFAM" id="SSF52374">
    <property type="entry name" value="Nucleotidylyl transferase"/>
    <property type="match status" value="1"/>
</dbReference>
<evidence type="ECO:0000313" key="14">
    <source>
        <dbReference type="EMBL" id="KRH94219.1"/>
    </source>
</evidence>
<feature type="domain" description="tRNA synthetases class I catalytic" evidence="13">
    <location>
        <begin position="349"/>
        <end position="448"/>
    </location>
</feature>
<organism evidence="14 15">
    <name type="scientific">Pseudoloma neurophilia</name>
    <dbReference type="NCBI Taxonomy" id="146866"/>
    <lineage>
        <taxon>Eukaryota</taxon>
        <taxon>Fungi</taxon>
        <taxon>Fungi incertae sedis</taxon>
        <taxon>Microsporidia</taxon>
        <taxon>Pseudoloma</taxon>
    </lineage>
</organism>
<dbReference type="Pfam" id="PF01406">
    <property type="entry name" value="tRNA-synt_1e"/>
    <property type="match status" value="2"/>
</dbReference>
<evidence type="ECO:0000256" key="12">
    <source>
        <dbReference type="SAM" id="MobiDB-lite"/>
    </source>
</evidence>
<comment type="caution">
    <text evidence="14">The sequence shown here is derived from an EMBL/GenBank/DDBJ whole genome shotgun (WGS) entry which is preliminary data.</text>
</comment>
<dbReference type="HAMAP" id="MF_00041">
    <property type="entry name" value="Cys_tRNA_synth"/>
    <property type="match status" value="1"/>
</dbReference>
<feature type="coiled-coil region" evidence="11">
    <location>
        <begin position="628"/>
        <end position="655"/>
    </location>
</feature>
<dbReference type="OrthoDB" id="438179at2759"/>
<evidence type="ECO:0000256" key="11">
    <source>
        <dbReference type="SAM" id="Coils"/>
    </source>
</evidence>
<protein>
    <recommendedName>
        <fullName evidence="2">cysteine--tRNA ligase</fullName>
        <ecNumber evidence="2">6.1.1.16</ecNumber>
    </recommendedName>
    <alternativeName>
        <fullName evidence="10">Cysteinyl-tRNA synthetase</fullName>
    </alternativeName>
</protein>
<keyword evidence="5" id="KW-0547">Nucleotide-binding</keyword>
<keyword evidence="9 14" id="KW-0030">Aminoacyl-tRNA synthetase</keyword>
<keyword evidence="6" id="KW-0862">Zinc</keyword>
<evidence type="ECO:0000256" key="7">
    <source>
        <dbReference type="ARBA" id="ARBA00022840"/>
    </source>
</evidence>
<evidence type="ECO:0000256" key="9">
    <source>
        <dbReference type="ARBA" id="ARBA00023146"/>
    </source>
</evidence>
<accession>A0A0R0M772</accession>
<keyword evidence="3" id="KW-0436">Ligase</keyword>
<sequence>MEPTDNKLTDTAIYDTLTNKICPLPRHINIYICGPTVYDAAHLGHGRTYILFDTIIRTLKYLGHSVTYTMNITDVDDKILVKTKNFLIEFIKSNFNYLKPFNELFHNNEKYLEQYIERIDTFQRPTILDQDALRTEYVNDIKILENELAQTGKNQEQQSLELTEQLIMARLSFLFSAFYDCQKYLTENFTNLFFEDLKCLNVKKPNFITKVTDYIPKIISFIEKLVANDSAYVVNGSVYFDMEKYLIEGNSRPFHKEGETTDEITDLGKNKKFDEKKNLKDFALWKRSYHPLAYESPFGKGRPGWHIECSAMSNDIFFGRDISSDEPVTNVNQDSRKNNMTNKHHFDRNSLHLHGGGIDLAFPHHENEILQSISLDYTERRDKNIFSNYFSHTGHLHIEGLKMSKSLKNFITISDCLQNTNFKVLRLMFLLVPYKNTAIYKPDTVEYAERLLSKINNFISSAEAEIKRRVLLQKRHFICSEPSQKKPDTIQSSPNQEYSNSEKDFEEQKYENFMESSSSPNPINNTVEDPLFKKNETMNKSFELADRLVLDLLNSTKLEVIAHLQNNFEFAKTIHCLLNFIAVCNQKMYEINGQLLENVVEWINEILEVFGLKKDVDENYDTILETKNKDATGDAEKMANLIKEFREQIRNNLKQKDTKGLYTTCDNVRDKLREFGWILEDKGNESILRRCRD</sequence>
<dbReference type="Gene3D" id="1.20.120.1910">
    <property type="entry name" value="Cysteine-tRNA ligase, C-terminal anti-codon recognition domain"/>
    <property type="match status" value="1"/>
</dbReference>
<dbReference type="InterPro" id="IPR024909">
    <property type="entry name" value="Cys-tRNA/MSH_ligase"/>
</dbReference>
<keyword evidence="15" id="KW-1185">Reference proteome</keyword>
<reference evidence="14 15" key="1">
    <citation type="submission" date="2015-07" db="EMBL/GenBank/DDBJ databases">
        <title>The genome of Pseudoloma neurophilia, a relevant intracellular parasite of the zebrafish.</title>
        <authorList>
            <person name="Ndikumana S."/>
            <person name="Pelin A."/>
            <person name="Sanders J."/>
            <person name="Corradi N."/>
        </authorList>
    </citation>
    <scope>NUCLEOTIDE SEQUENCE [LARGE SCALE GENOMIC DNA]</scope>
    <source>
        <strain evidence="14 15">MK1</strain>
    </source>
</reference>
<evidence type="ECO:0000313" key="15">
    <source>
        <dbReference type="Proteomes" id="UP000051530"/>
    </source>
</evidence>
<keyword evidence="4" id="KW-0479">Metal-binding</keyword>
<evidence type="ECO:0000256" key="3">
    <source>
        <dbReference type="ARBA" id="ARBA00022598"/>
    </source>
</evidence>
<dbReference type="InterPro" id="IPR015803">
    <property type="entry name" value="Cys-tRNA-ligase"/>
</dbReference>
<evidence type="ECO:0000256" key="6">
    <source>
        <dbReference type="ARBA" id="ARBA00022833"/>
    </source>
</evidence>
<proteinExistence type="inferred from homology"/>
<dbReference type="GO" id="GO:0006423">
    <property type="term" value="P:cysteinyl-tRNA aminoacylation"/>
    <property type="evidence" value="ECO:0007669"/>
    <property type="project" value="InterPro"/>
</dbReference>
<feature type="region of interest" description="Disordered" evidence="12">
    <location>
        <begin position="483"/>
        <end position="504"/>
    </location>
</feature>
<evidence type="ECO:0000256" key="10">
    <source>
        <dbReference type="ARBA" id="ARBA00031499"/>
    </source>
</evidence>
<dbReference type="EMBL" id="LGUB01000114">
    <property type="protein sequence ID" value="KRH94219.1"/>
    <property type="molecule type" value="Genomic_DNA"/>
</dbReference>
<dbReference type="InterPro" id="IPR032678">
    <property type="entry name" value="tRNA-synt_1_cat_dom"/>
</dbReference>
<dbReference type="PANTHER" id="PTHR10890">
    <property type="entry name" value="CYSTEINYL-TRNA SYNTHETASE"/>
    <property type="match status" value="1"/>
</dbReference>
<name>A0A0R0M772_9MICR</name>
<dbReference type="InterPro" id="IPR009080">
    <property type="entry name" value="tRNAsynth_Ia_anticodon-bd"/>
</dbReference>
<comment type="cofactor">
    <cofactor evidence="1">
        <name>Zn(2+)</name>
        <dbReference type="ChEBI" id="CHEBI:29105"/>
    </cofactor>
</comment>
<evidence type="ECO:0000256" key="8">
    <source>
        <dbReference type="ARBA" id="ARBA00022917"/>
    </source>
</evidence>
<dbReference type="AlphaFoldDB" id="A0A0R0M772"/>
<evidence type="ECO:0000256" key="1">
    <source>
        <dbReference type="ARBA" id="ARBA00001947"/>
    </source>
</evidence>
<dbReference type="EC" id="6.1.1.16" evidence="2"/>
<gene>
    <name evidence="14" type="ORF">M153_3340005162</name>
</gene>
<feature type="compositionally biased region" description="Polar residues" evidence="12">
    <location>
        <begin position="489"/>
        <end position="499"/>
    </location>
</feature>
<feature type="domain" description="tRNA synthetases class I catalytic" evidence="13">
    <location>
        <begin position="26"/>
        <end position="317"/>
    </location>
</feature>
<dbReference type="Gene3D" id="3.40.50.620">
    <property type="entry name" value="HUPs"/>
    <property type="match status" value="1"/>
</dbReference>
<evidence type="ECO:0000256" key="5">
    <source>
        <dbReference type="ARBA" id="ARBA00022741"/>
    </source>
</evidence>
<dbReference type="PRINTS" id="PR00983">
    <property type="entry name" value="TRNASYNTHCYS"/>
</dbReference>
<dbReference type="GO" id="GO:0005737">
    <property type="term" value="C:cytoplasm"/>
    <property type="evidence" value="ECO:0007669"/>
    <property type="project" value="TreeGrafter"/>
</dbReference>
<evidence type="ECO:0000256" key="4">
    <source>
        <dbReference type="ARBA" id="ARBA00022723"/>
    </source>
</evidence>
<dbReference type="GO" id="GO:0046872">
    <property type="term" value="F:metal ion binding"/>
    <property type="evidence" value="ECO:0007669"/>
    <property type="project" value="UniProtKB-KW"/>
</dbReference>
<keyword evidence="11" id="KW-0175">Coiled coil</keyword>
<evidence type="ECO:0000256" key="2">
    <source>
        <dbReference type="ARBA" id="ARBA00012832"/>
    </source>
</evidence>